<gene>
    <name evidence="1" type="ORF">TorRG33x02_338780</name>
</gene>
<name>A0A2P5AX55_TREOI</name>
<organism evidence="1 2">
    <name type="scientific">Trema orientale</name>
    <name type="common">Charcoal tree</name>
    <name type="synonym">Celtis orientalis</name>
    <dbReference type="NCBI Taxonomy" id="63057"/>
    <lineage>
        <taxon>Eukaryota</taxon>
        <taxon>Viridiplantae</taxon>
        <taxon>Streptophyta</taxon>
        <taxon>Embryophyta</taxon>
        <taxon>Tracheophyta</taxon>
        <taxon>Spermatophyta</taxon>
        <taxon>Magnoliopsida</taxon>
        <taxon>eudicotyledons</taxon>
        <taxon>Gunneridae</taxon>
        <taxon>Pentapetalae</taxon>
        <taxon>rosids</taxon>
        <taxon>fabids</taxon>
        <taxon>Rosales</taxon>
        <taxon>Cannabaceae</taxon>
        <taxon>Trema</taxon>
    </lineage>
</organism>
<dbReference type="AlphaFoldDB" id="A0A2P5AX55"/>
<protein>
    <submittedName>
        <fullName evidence="1">Uncharacterized protein</fullName>
    </submittedName>
</protein>
<reference evidence="2" key="1">
    <citation type="submission" date="2016-06" db="EMBL/GenBank/DDBJ databases">
        <title>Parallel loss of symbiosis genes in relatives of nitrogen-fixing non-legume Parasponia.</title>
        <authorList>
            <person name="Van Velzen R."/>
            <person name="Holmer R."/>
            <person name="Bu F."/>
            <person name="Rutten L."/>
            <person name="Van Zeijl A."/>
            <person name="Liu W."/>
            <person name="Santuari L."/>
            <person name="Cao Q."/>
            <person name="Sharma T."/>
            <person name="Shen D."/>
            <person name="Roswanjaya Y."/>
            <person name="Wardhani T."/>
            <person name="Kalhor M.S."/>
            <person name="Jansen J."/>
            <person name="Van den Hoogen J."/>
            <person name="Gungor B."/>
            <person name="Hartog M."/>
            <person name="Hontelez J."/>
            <person name="Verver J."/>
            <person name="Yang W.-C."/>
            <person name="Schijlen E."/>
            <person name="Repin R."/>
            <person name="Schilthuizen M."/>
            <person name="Schranz E."/>
            <person name="Heidstra R."/>
            <person name="Miyata K."/>
            <person name="Fedorova E."/>
            <person name="Kohlen W."/>
            <person name="Bisseling T."/>
            <person name="Smit S."/>
            <person name="Geurts R."/>
        </authorList>
    </citation>
    <scope>NUCLEOTIDE SEQUENCE [LARGE SCALE GENOMIC DNA]</scope>
    <source>
        <strain evidence="2">cv. RG33-2</strain>
    </source>
</reference>
<evidence type="ECO:0000313" key="1">
    <source>
        <dbReference type="EMBL" id="PON41107.1"/>
    </source>
</evidence>
<sequence length="85" mass="9247">MVATWSIRSWGTFLNGVGAPMVTPREGCHAGRPLLPLLVIKKNKRESGDQTTGVLFKVLCAVNKSENIEEVALETIAAARTPFHD</sequence>
<evidence type="ECO:0000313" key="2">
    <source>
        <dbReference type="Proteomes" id="UP000237000"/>
    </source>
</evidence>
<dbReference type="Proteomes" id="UP000237000">
    <property type="component" value="Unassembled WGS sequence"/>
</dbReference>
<dbReference type="OrthoDB" id="10427793at2759"/>
<comment type="caution">
    <text evidence="1">The sequence shown here is derived from an EMBL/GenBank/DDBJ whole genome shotgun (WGS) entry which is preliminary data.</text>
</comment>
<dbReference type="EMBL" id="JXTC01000669">
    <property type="protein sequence ID" value="PON41107.1"/>
    <property type="molecule type" value="Genomic_DNA"/>
</dbReference>
<accession>A0A2P5AX55</accession>
<dbReference type="InParanoid" id="A0A2P5AX55"/>
<keyword evidence="2" id="KW-1185">Reference proteome</keyword>
<proteinExistence type="predicted"/>